<keyword evidence="1" id="KW-0175">Coiled coil</keyword>
<evidence type="ECO:0000256" key="1">
    <source>
        <dbReference type="SAM" id="Coils"/>
    </source>
</evidence>
<name>A0A545TM48_9GAMM</name>
<gene>
    <name evidence="3" type="ORF">FKG94_14365</name>
</gene>
<dbReference type="Pfam" id="PF10973">
    <property type="entry name" value="DUF2799"/>
    <property type="match status" value="1"/>
</dbReference>
<dbReference type="Proteomes" id="UP000319732">
    <property type="component" value="Unassembled WGS sequence"/>
</dbReference>
<accession>A0A545TM48</accession>
<proteinExistence type="predicted"/>
<feature type="coiled-coil region" evidence="1">
    <location>
        <begin position="126"/>
        <end position="191"/>
    </location>
</feature>
<organism evidence="3 4">
    <name type="scientific">Exilibacterium tricleocarpae</name>
    <dbReference type="NCBI Taxonomy" id="2591008"/>
    <lineage>
        <taxon>Bacteria</taxon>
        <taxon>Pseudomonadati</taxon>
        <taxon>Pseudomonadota</taxon>
        <taxon>Gammaproteobacteria</taxon>
        <taxon>Cellvibrionales</taxon>
        <taxon>Cellvibrionaceae</taxon>
        <taxon>Exilibacterium</taxon>
    </lineage>
</organism>
<keyword evidence="2" id="KW-0732">Signal</keyword>
<sequence length="212" mass="23821">MPRLSLFPLCLSGLLMAGCAGPAMNQAECQYADWRQVGYTDGARGALRTDFDRFREACAEHGVAPDYEAYSAGHAEGTEEFCTEDIGYTKGKSGYSYNGVCSGRGADEFLQGYRAGREIYSVQRDMRRLSSSISAQQRQLEKLADQVATKEQQVVSDQSTETQRAQALVEVKELQQRIGELEAELLANERRRAVMTAEYDKVRAFYRERYGY</sequence>
<comment type="caution">
    <text evidence="3">The sequence shown here is derived from an EMBL/GenBank/DDBJ whole genome shotgun (WGS) entry which is preliminary data.</text>
</comment>
<dbReference type="RefSeq" id="WP_142905028.1">
    <property type="nucleotide sequence ID" value="NZ_ML660094.1"/>
</dbReference>
<feature type="chain" id="PRO_5021996393" evidence="2">
    <location>
        <begin position="18"/>
        <end position="212"/>
    </location>
</feature>
<evidence type="ECO:0000313" key="4">
    <source>
        <dbReference type="Proteomes" id="UP000319732"/>
    </source>
</evidence>
<evidence type="ECO:0000256" key="2">
    <source>
        <dbReference type="SAM" id="SignalP"/>
    </source>
</evidence>
<evidence type="ECO:0000313" key="3">
    <source>
        <dbReference type="EMBL" id="TQV78248.1"/>
    </source>
</evidence>
<dbReference type="PROSITE" id="PS51257">
    <property type="entry name" value="PROKAR_LIPOPROTEIN"/>
    <property type="match status" value="1"/>
</dbReference>
<dbReference type="InterPro" id="IPR021242">
    <property type="entry name" value="DUF2799"/>
</dbReference>
<dbReference type="EMBL" id="VHSG01000013">
    <property type="protein sequence ID" value="TQV78248.1"/>
    <property type="molecule type" value="Genomic_DNA"/>
</dbReference>
<protein>
    <submittedName>
        <fullName evidence="3">DUF2799 domain-containing protein</fullName>
    </submittedName>
</protein>
<keyword evidence="4" id="KW-1185">Reference proteome</keyword>
<dbReference type="OrthoDB" id="5917215at2"/>
<feature type="signal peptide" evidence="2">
    <location>
        <begin position="1"/>
        <end position="17"/>
    </location>
</feature>
<dbReference type="AlphaFoldDB" id="A0A545TM48"/>
<reference evidence="3 4" key="1">
    <citation type="submission" date="2019-06" db="EMBL/GenBank/DDBJ databases">
        <title>Whole genome sequence for Cellvibrionaceae sp. R142.</title>
        <authorList>
            <person name="Wang G."/>
        </authorList>
    </citation>
    <scope>NUCLEOTIDE SEQUENCE [LARGE SCALE GENOMIC DNA]</scope>
    <source>
        <strain evidence="3 4">R142</strain>
    </source>
</reference>